<evidence type="ECO:0000313" key="3">
    <source>
        <dbReference type="Proteomes" id="UP001383192"/>
    </source>
</evidence>
<feature type="compositionally biased region" description="Low complexity" evidence="1">
    <location>
        <begin position="343"/>
        <end position="367"/>
    </location>
</feature>
<protein>
    <submittedName>
        <fullName evidence="2">Uncharacterized protein</fullName>
    </submittedName>
</protein>
<keyword evidence="3" id="KW-1185">Reference proteome</keyword>
<evidence type="ECO:0000256" key="1">
    <source>
        <dbReference type="SAM" id="MobiDB-lite"/>
    </source>
</evidence>
<feature type="region of interest" description="Disordered" evidence="1">
    <location>
        <begin position="305"/>
        <end position="367"/>
    </location>
</feature>
<dbReference type="Proteomes" id="UP001383192">
    <property type="component" value="Unassembled WGS sequence"/>
</dbReference>
<dbReference type="EMBL" id="JAYKXP010000097">
    <property type="protein sequence ID" value="KAK7027325.1"/>
    <property type="molecule type" value="Genomic_DNA"/>
</dbReference>
<comment type="caution">
    <text evidence="2">The sequence shown here is derived from an EMBL/GenBank/DDBJ whole genome shotgun (WGS) entry which is preliminary data.</text>
</comment>
<sequence>MVFRLPTHLESFIPPPSSQIQPNNSDSTVARPWRGRFIVSGMRASDVGSSQDIKVTGVETDGTTHCELWPPALVFSISAPYALPIFAQLQNYLNSRQGSVQLVTFLPERLRDPNTNTVNQTNFRNLSRLLWDKQLVAVMSFSIPSPRTPSSTSSSDTSAPGGGMLIFPVANSSAMLLGAVFMGQPFPDFVYTAQSPHPTLPPTMSGITPSYASGPSRRNEPSISIPNISRSGSYPHASGSYDQHALRHSLSPVSPEDQRRQYPPSPTTHRYGYTQAPHRNSPEPVTGNVNISSYHNRTAYSGSAGYTDPNVYTQSSSSYHTQSVSPVDPSNPTQWAGGDDNNGRSSGYSYPSSRGPGGNSSSHHFGE</sequence>
<feature type="compositionally biased region" description="Polar residues" evidence="1">
    <location>
        <begin position="221"/>
        <end position="232"/>
    </location>
</feature>
<organism evidence="2 3">
    <name type="scientific">Paramarasmius palmivorus</name>
    <dbReference type="NCBI Taxonomy" id="297713"/>
    <lineage>
        <taxon>Eukaryota</taxon>
        <taxon>Fungi</taxon>
        <taxon>Dikarya</taxon>
        <taxon>Basidiomycota</taxon>
        <taxon>Agaricomycotina</taxon>
        <taxon>Agaricomycetes</taxon>
        <taxon>Agaricomycetidae</taxon>
        <taxon>Agaricales</taxon>
        <taxon>Marasmiineae</taxon>
        <taxon>Marasmiaceae</taxon>
        <taxon>Paramarasmius</taxon>
    </lineage>
</organism>
<feature type="region of interest" description="Disordered" evidence="1">
    <location>
        <begin position="200"/>
        <end position="291"/>
    </location>
</feature>
<dbReference type="AlphaFoldDB" id="A0AAW0BMS0"/>
<accession>A0AAW0BMS0</accession>
<gene>
    <name evidence="2" type="ORF">VNI00_015288</name>
</gene>
<evidence type="ECO:0000313" key="2">
    <source>
        <dbReference type="EMBL" id="KAK7027325.1"/>
    </source>
</evidence>
<feature type="compositionally biased region" description="Low complexity" evidence="1">
    <location>
        <begin position="311"/>
        <end position="325"/>
    </location>
</feature>
<name>A0AAW0BMS0_9AGAR</name>
<proteinExistence type="predicted"/>
<reference evidence="2 3" key="1">
    <citation type="submission" date="2024-01" db="EMBL/GenBank/DDBJ databases">
        <title>A draft genome for a cacao thread blight-causing isolate of Paramarasmius palmivorus.</title>
        <authorList>
            <person name="Baruah I.K."/>
            <person name="Bukari Y."/>
            <person name="Amoako-Attah I."/>
            <person name="Meinhardt L.W."/>
            <person name="Bailey B.A."/>
            <person name="Cohen S.P."/>
        </authorList>
    </citation>
    <scope>NUCLEOTIDE SEQUENCE [LARGE SCALE GENOMIC DNA]</scope>
    <source>
        <strain evidence="2 3">GH-12</strain>
    </source>
</reference>